<dbReference type="InterPro" id="IPR005524">
    <property type="entry name" value="DUF318"/>
</dbReference>
<keyword evidence="3" id="KW-1003">Cell membrane</keyword>
<dbReference type="EMBL" id="CVRB01000001">
    <property type="protein sequence ID" value="CRK81212.1"/>
    <property type="molecule type" value="Genomic_DNA"/>
</dbReference>
<dbReference type="RefSeq" id="WP_090633174.1">
    <property type="nucleotide sequence ID" value="NZ_CVRB01000001.1"/>
</dbReference>
<feature type="transmembrane region" description="Helical" evidence="7">
    <location>
        <begin position="125"/>
        <end position="148"/>
    </location>
</feature>
<dbReference type="AlphaFoldDB" id="A0A0U1NTY7"/>
<accession>A0A0U1NTY7</accession>
<keyword evidence="4 7" id="KW-0812">Transmembrane</keyword>
<keyword evidence="6 7" id="KW-0472">Membrane</keyword>
<name>A0A0U1NTY7_9BACI</name>
<organism evidence="8 9">
    <name type="scientific">Neobacillus massiliamazoniensis</name>
    <dbReference type="NCBI Taxonomy" id="1499688"/>
    <lineage>
        <taxon>Bacteria</taxon>
        <taxon>Bacillati</taxon>
        <taxon>Bacillota</taxon>
        <taxon>Bacilli</taxon>
        <taxon>Bacillales</taxon>
        <taxon>Bacillaceae</taxon>
        <taxon>Neobacillus</taxon>
    </lineage>
</organism>
<feature type="transmembrane region" description="Helical" evidence="7">
    <location>
        <begin position="87"/>
        <end position="113"/>
    </location>
</feature>
<dbReference type="InterPro" id="IPR052923">
    <property type="entry name" value="UPF0718"/>
</dbReference>
<keyword evidence="5 7" id="KW-1133">Transmembrane helix</keyword>
<feature type="transmembrane region" description="Helical" evidence="7">
    <location>
        <begin position="160"/>
        <end position="177"/>
    </location>
</feature>
<keyword evidence="9" id="KW-1185">Reference proteome</keyword>
<dbReference type="GO" id="GO:0005886">
    <property type="term" value="C:plasma membrane"/>
    <property type="evidence" value="ECO:0007669"/>
    <property type="project" value="UniProtKB-SubCell"/>
</dbReference>
<evidence type="ECO:0000256" key="4">
    <source>
        <dbReference type="ARBA" id="ARBA00022692"/>
    </source>
</evidence>
<dbReference type="OrthoDB" id="9810876at2"/>
<evidence type="ECO:0000256" key="6">
    <source>
        <dbReference type="ARBA" id="ARBA00023136"/>
    </source>
</evidence>
<evidence type="ECO:0000256" key="2">
    <source>
        <dbReference type="ARBA" id="ARBA00006386"/>
    </source>
</evidence>
<reference evidence="9" key="1">
    <citation type="submission" date="2015-05" db="EMBL/GenBank/DDBJ databases">
        <authorList>
            <person name="Urmite Genomes"/>
        </authorList>
    </citation>
    <scope>NUCLEOTIDE SEQUENCE [LARGE SCALE GENOMIC DNA]</scope>
    <source>
        <strain evidence="9">LF1</strain>
    </source>
</reference>
<protein>
    <submittedName>
        <fullName evidence="8">Permease protein, putative</fullName>
    </submittedName>
</protein>
<sequence length="338" mass="37630">MLIMKRIIRDWTIFLLFCTFVFLFLFAEEIRNNSIFTRIPSSFFNVNTIFLSIILEAIPFILLGVFVSAIIQSFVSENTIQKLLPRNAYLAVIPAALLGIIFPICECAIVPVISRLIKKGMPPHVGIVFMLSAPIINPVVYASTYFAFKSTPYMANARMLVGFISSIVIGLIVFRLFKGENILKNQADKHPHHHHHTKGNKFLETLYHASDELFDTGKYLFIGAFLASLFQTFFDRNALLSVGTNTALAPGVMMGFAYVLSVCSSADAFVASSFGSTFTEGALLAFLVFGPMIDIKNTLMLFAYFKKKVVLSLLIVTPIVIYITVSVFQLIFLRGGAL</sequence>
<feature type="transmembrane region" description="Helical" evidence="7">
    <location>
        <begin position="51"/>
        <end position="75"/>
    </location>
</feature>
<evidence type="ECO:0000313" key="8">
    <source>
        <dbReference type="EMBL" id="CRK81212.1"/>
    </source>
</evidence>
<evidence type="ECO:0000256" key="1">
    <source>
        <dbReference type="ARBA" id="ARBA00004651"/>
    </source>
</evidence>
<comment type="similarity">
    <text evidence="2">Belongs to the UPF0718 family.</text>
</comment>
<dbReference type="Pfam" id="PF03773">
    <property type="entry name" value="ArsP_1"/>
    <property type="match status" value="1"/>
</dbReference>
<dbReference type="Proteomes" id="UP000199087">
    <property type="component" value="Unassembled WGS sequence"/>
</dbReference>
<evidence type="ECO:0000256" key="3">
    <source>
        <dbReference type="ARBA" id="ARBA00022475"/>
    </source>
</evidence>
<dbReference type="PANTHER" id="PTHR34184:SF4">
    <property type="entry name" value="UPF0718 PROTEIN YCGR"/>
    <property type="match status" value="1"/>
</dbReference>
<dbReference type="STRING" id="1499688.BN000_01112"/>
<comment type="subcellular location">
    <subcellularLocation>
        <location evidence="1">Cell membrane</location>
        <topology evidence="1">Multi-pass membrane protein</topology>
    </subcellularLocation>
</comment>
<feature type="transmembrane region" description="Helical" evidence="7">
    <location>
        <begin position="246"/>
        <end position="262"/>
    </location>
</feature>
<evidence type="ECO:0000256" key="7">
    <source>
        <dbReference type="SAM" id="Phobius"/>
    </source>
</evidence>
<dbReference type="PANTHER" id="PTHR34184">
    <property type="entry name" value="UPF0718 PROTEIN YCGR"/>
    <property type="match status" value="1"/>
</dbReference>
<gene>
    <name evidence="8" type="ORF">BN000_01112</name>
</gene>
<feature type="transmembrane region" description="Helical" evidence="7">
    <location>
        <begin position="309"/>
        <end position="332"/>
    </location>
</feature>
<proteinExistence type="inferred from homology"/>
<evidence type="ECO:0000256" key="5">
    <source>
        <dbReference type="ARBA" id="ARBA00022989"/>
    </source>
</evidence>
<evidence type="ECO:0000313" key="9">
    <source>
        <dbReference type="Proteomes" id="UP000199087"/>
    </source>
</evidence>
<feature type="transmembrane region" description="Helical" evidence="7">
    <location>
        <begin position="268"/>
        <end position="289"/>
    </location>
</feature>